<comment type="caution">
    <text evidence="1">The sequence shown here is derived from an EMBL/GenBank/DDBJ whole genome shotgun (WGS) entry which is preliminary data.</text>
</comment>
<sequence length="60" mass="6916">MVCNVNHFYWPTNKTSTIVEIESISRPLSVQPHANTPYVVVLLKMLSKADEKSDEDNIRR</sequence>
<evidence type="ECO:0000313" key="1">
    <source>
        <dbReference type="EMBL" id="RCS46078.1"/>
    </source>
</evidence>
<organism evidence="1 2">
    <name type="scientific">Bremerella cremea</name>
    <dbReference type="NCBI Taxonomy" id="1031537"/>
    <lineage>
        <taxon>Bacteria</taxon>
        <taxon>Pseudomonadati</taxon>
        <taxon>Planctomycetota</taxon>
        <taxon>Planctomycetia</taxon>
        <taxon>Pirellulales</taxon>
        <taxon>Pirellulaceae</taxon>
        <taxon>Bremerella</taxon>
    </lineage>
</organism>
<dbReference type="Proteomes" id="UP000253562">
    <property type="component" value="Unassembled WGS sequence"/>
</dbReference>
<reference evidence="1 2" key="1">
    <citation type="submission" date="2018-07" db="EMBL/GenBank/DDBJ databases">
        <title>Comparative genomes isolates from brazilian mangrove.</title>
        <authorList>
            <person name="De Araujo J.E."/>
            <person name="Taketani R.G."/>
            <person name="Silva M.C.P."/>
            <person name="Lourenco M.V."/>
            <person name="Oliveira V.M."/>
            <person name="Andreote F.D."/>
        </authorList>
    </citation>
    <scope>NUCLEOTIDE SEQUENCE [LARGE SCALE GENOMIC DNA]</scope>
    <source>
        <strain evidence="1 2">HEX PRIS-MGV</strain>
    </source>
</reference>
<accession>A0A368KRB6</accession>
<gene>
    <name evidence="1" type="ORF">DTL42_16450</name>
</gene>
<protein>
    <submittedName>
        <fullName evidence="1">Uncharacterized protein</fullName>
    </submittedName>
</protein>
<dbReference type="EMBL" id="QPEX01000033">
    <property type="protein sequence ID" value="RCS46078.1"/>
    <property type="molecule type" value="Genomic_DNA"/>
</dbReference>
<evidence type="ECO:0000313" key="2">
    <source>
        <dbReference type="Proteomes" id="UP000253562"/>
    </source>
</evidence>
<proteinExistence type="predicted"/>
<dbReference type="AlphaFoldDB" id="A0A368KRB6"/>
<name>A0A368KRB6_9BACT</name>